<reference evidence="4 5" key="1">
    <citation type="journal article" date="2011" name="PLoS Genet.">
        <title>Genomic analysis of the necrotrophic fungal pathogens Sclerotinia sclerotiorum and Botrytis cinerea.</title>
        <authorList>
            <person name="Amselem J."/>
            <person name="Cuomo C.A."/>
            <person name="van Kan J.A."/>
            <person name="Viaud M."/>
            <person name="Benito E.P."/>
            <person name="Couloux A."/>
            <person name="Coutinho P.M."/>
            <person name="de Vries R.P."/>
            <person name="Dyer P.S."/>
            <person name="Fillinger S."/>
            <person name="Fournier E."/>
            <person name="Gout L."/>
            <person name="Hahn M."/>
            <person name="Kohn L."/>
            <person name="Lapalu N."/>
            <person name="Plummer K.M."/>
            <person name="Pradier J.M."/>
            <person name="Quevillon E."/>
            <person name="Sharon A."/>
            <person name="Simon A."/>
            <person name="ten Have A."/>
            <person name="Tudzynski B."/>
            <person name="Tudzynski P."/>
            <person name="Wincker P."/>
            <person name="Andrew M."/>
            <person name="Anthouard V."/>
            <person name="Beever R.E."/>
            <person name="Beffa R."/>
            <person name="Benoit I."/>
            <person name="Bouzid O."/>
            <person name="Brault B."/>
            <person name="Chen Z."/>
            <person name="Choquer M."/>
            <person name="Collemare J."/>
            <person name="Cotton P."/>
            <person name="Danchin E.G."/>
            <person name="Da Silva C."/>
            <person name="Gautier A."/>
            <person name="Giraud C."/>
            <person name="Giraud T."/>
            <person name="Gonzalez C."/>
            <person name="Grossetete S."/>
            <person name="Guldener U."/>
            <person name="Henrissat B."/>
            <person name="Howlett B.J."/>
            <person name="Kodira C."/>
            <person name="Kretschmer M."/>
            <person name="Lappartient A."/>
            <person name="Leroch M."/>
            <person name="Levis C."/>
            <person name="Mauceli E."/>
            <person name="Neuveglise C."/>
            <person name="Oeser B."/>
            <person name="Pearson M."/>
            <person name="Poulain J."/>
            <person name="Poussereau N."/>
            <person name="Quesneville H."/>
            <person name="Rascle C."/>
            <person name="Schumacher J."/>
            <person name="Segurens B."/>
            <person name="Sexton A."/>
            <person name="Silva E."/>
            <person name="Sirven C."/>
            <person name="Soanes D.M."/>
            <person name="Talbot N.J."/>
            <person name="Templeton M."/>
            <person name="Yandava C."/>
            <person name="Yarden O."/>
            <person name="Zeng Q."/>
            <person name="Rollins J.A."/>
            <person name="Lebrun M.H."/>
            <person name="Dickman M."/>
        </authorList>
    </citation>
    <scope>NUCLEOTIDE SEQUENCE [LARGE SCALE GENOMIC DNA]</scope>
    <source>
        <strain evidence="4 5">B05.10</strain>
    </source>
</reference>
<keyword evidence="3" id="KW-0812">Transmembrane</keyword>
<dbReference type="GO" id="GO:0008081">
    <property type="term" value="F:phosphoric diester hydrolase activity"/>
    <property type="evidence" value="ECO:0007669"/>
    <property type="project" value="InterPro"/>
</dbReference>
<keyword evidence="5" id="KW-1185">Reference proteome</keyword>
<keyword evidence="3" id="KW-1133">Transmembrane helix</keyword>
<sequence>MGILTSNTQPQITNSTVRLLNRVPGGSYTHSEHSLSNMGGSINKRQCCLPLYDITANGRSNTTKEVWRRKLKIRVLFCLLVLGSIAALSVLSSILFVVVTIVNVRTNKQDLRLWLTLLMTLPRRHPPHMPSSGINHVVGQWKGPSDSSTLLAPWMSNFTKDIIPLSCHSHNDYWRPVPLFEALAAGCTGVEADIWLNKKDGSDDLLVGHSLKSLRDDRTLQDLYIKPLITILEYQNNNSAESDGRSSNSNGVFQSSPNTTLTLLLDFKSSGSDLWPWVDQELEALRSKGWLTNWSNSTDKINWRPIIVVATGKAPFDLLISNTTYRDIFYDAPLEDIANSKYDESNSYYASVSMSTLGKIWFWKFSSSQLNQIKTQVALANAKGLKARYWDTPALPAIFREYIWGVLVERGVGMLNVDVFPSSLFYPLATRFGQNRLGW</sequence>
<dbReference type="InterPro" id="IPR051236">
    <property type="entry name" value="HAT_RTT109-like"/>
</dbReference>
<evidence type="ECO:0000313" key="5">
    <source>
        <dbReference type="Proteomes" id="UP000001798"/>
    </source>
</evidence>
<evidence type="ECO:0000256" key="3">
    <source>
        <dbReference type="SAM" id="Phobius"/>
    </source>
</evidence>
<reference evidence="4 5" key="3">
    <citation type="journal article" date="2017" name="Mol. Plant Pathol.">
        <title>A gapless genome sequence of the fungus Botrytis cinerea.</title>
        <authorList>
            <person name="Van Kan J.A."/>
            <person name="Stassen J.H."/>
            <person name="Mosbach A."/>
            <person name="Van Der Lee T.A."/>
            <person name="Faino L."/>
            <person name="Farmer A.D."/>
            <person name="Papasotiriou D.G."/>
            <person name="Zhou S."/>
            <person name="Seidl M.F."/>
            <person name="Cottam E."/>
            <person name="Edel D."/>
            <person name="Hahn M."/>
            <person name="Schwartz D.C."/>
            <person name="Dietrich R.A."/>
            <person name="Widdison S."/>
            <person name="Scalliet G."/>
        </authorList>
    </citation>
    <scope>NUCLEOTIDE SEQUENCE [LARGE SCALE GENOMIC DNA]</scope>
    <source>
        <strain evidence="4 5">B05.10</strain>
    </source>
</reference>
<protein>
    <recommendedName>
        <fullName evidence="2">Altered inheritance of mitochondria protein 6</fullName>
    </recommendedName>
</protein>
<dbReference type="RefSeq" id="XP_024553777.1">
    <property type="nucleotide sequence ID" value="XM_024697959.1"/>
</dbReference>
<organism evidence="4 5">
    <name type="scientific">Botryotinia fuckeliana (strain B05.10)</name>
    <name type="common">Noble rot fungus</name>
    <name type="synonym">Botrytis cinerea</name>
    <dbReference type="NCBI Taxonomy" id="332648"/>
    <lineage>
        <taxon>Eukaryota</taxon>
        <taxon>Fungi</taxon>
        <taxon>Dikarya</taxon>
        <taxon>Ascomycota</taxon>
        <taxon>Pezizomycotina</taxon>
        <taxon>Leotiomycetes</taxon>
        <taxon>Helotiales</taxon>
        <taxon>Sclerotiniaceae</taxon>
        <taxon>Botrytis</taxon>
    </lineage>
</organism>
<reference evidence="4 5" key="2">
    <citation type="journal article" date="2012" name="Eukaryot. Cell">
        <title>Genome update of Botrytis cinerea strains B05.10 and T4.</title>
        <authorList>
            <person name="Staats M."/>
            <person name="van Kan J.A."/>
        </authorList>
    </citation>
    <scope>NUCLEOTIDE SEQUENCE [LARGE SCALE GENOMIC DNA]</scope>
    <source>
        <strain evidence="4 5">B05.10</strain>
    </source>
</reference>
<feature type="transmembrane region" description="Helical" evidence="3">
    <location>
        <begin position="75"/>
        <end position="102"/>
    </location>
</feature>
<dbReference type="PANTHER" id="PTHR31571:SF1">
    <property type="entry name" value="ALTERED INHERITANCE OF MITOCHONDRIA PROTEIN 6"/>
    <property type="match status" value="1"/>
</dbReference>
<keyword evidence="3" id="KW-0472">Membrane</keyword>
<dbReference type="GeneID" id="5433882"/>
<dbReference type="Proteomes" id="UP000001798">
    <property type="component" value="Chromosome 16"/>
</dbReference>
<dbReference type="GO" id="GO:0006629">
    <property type="term" value="P:lipid metabolic process"/>
    <property type="evidence" value="ECO:0007669"/>
    <property type="project" value="InterPro"/>
</dbReference>
<comment type="similarity">
    <text evidence="1">Belongs to the AIM6 family.</text>
</comment>
<proteinExistence type="inferred from homology"/>
<dbReference type="AlphaFoldDB" id="A0A384K6H2"/>
<accession>A0A384K6H2</accession>
<evidence type="ECO:0000256" key="1">
    <source>
        <dbReference type="ARBA" id="ARBA00008858"/>
    </source>
</evidence>
<reference evidence="4" key="4">
    <citation type="submission" date="2017-12" db="EMBL/GenBank/DDBJ databases">
        <authorList>
            <person name="van Kan J."/>
        </authorList>
    </citation>
    <scope>NUCLEOTIDE SEQUENCE</scope>
    <source>
        <strain evidence="4">B05.10</strain>
    </source>
</reference>
<dbReference type="PANTHER" id="PTHR31571">
    <property type="entry name" value="ALTERED INHERITANCE OF MITOCHONDRIA PROTEIN 6"/>
    <property type="match status" value="1"/>
</dbReference>
<dbReference type="EMBL" id="CP009820">
    <property type="protein sequence ID" value="ATZ58430.1"/>
    <property type="molecule type" value="Genomic_DNA"/>
</dbReference>
<name>A0A384K6H2_BOTFB</name>
<dbReference type="RefSeq" id="XP_024553778.1">
    <property type="nucleotide sequence ID" value="XM_024697961.1"/>
</dbReference>
<dbReference type="InterPro" id="IPR017946">
    <property type="entry name" value="PLC-like_Pdiesterase_TIM-brl"/>
</dbReference>
<gene>
    <name evidence="4" type="ORF">BCIN_16g02140</name>
</gene>
<dbReference type="SUPFAM" id="SSF51695">
    <property type="entry name" value="PLC-like phosphodiesterases"/>
    <property type="match status" value="1"/>
</dbReference>
<dbReference type="OrthoDB" id="4153866at2759"/>
<evidence type="ECO:0000256" key="2">
    <source>
        <dbReference type="ARBA" id="ARBA00014286"/>
    </source>
</evidence>
<dbReference type="VEuPathDB" id="FungiDB:Bcin16g02140"/>
<dbReference type="EMBL" id="CP009820">
    <property type="protein sequence ID" value="ATZ58429.1"/>
    <property type="molecule type" value="Genomic_DNA"/>
</dbReference>
<evidence type="ECO:0000313" key="4">
    <source>
        <dbReference type="EMBL" id="ATZ58430.1"/>
    </source>
</evidence>